<dbReference type="EMBL" id="JAVDWU010000001">
    <property type="protein sequence ID" value="MDR7148939.1"/>
    <property type="molecule type" value="Genomic_DNA"/>
</dbReference>
<dbReference type="RefSeq" id="WP_310311961.1">
    <property type="nucleotide sequence ID" value="NZ_JAVDWU010000001.1"/>
</dbReference>
<evidence type="ECO:0000256" key="14">
    <source>
        <dbReference type="PROSITE-ProRule" id="PRU01360"/>
    </source>
</evidence>
<evidence type="ECO:0000256" key="7">
    <source>
        <dbReference type="ARBA" id="ARBA00022729"/>
    </source>
</evidence>
<evidence type="ECO:0000259" key="17">
    <source>
        <dbReference type="Pfam" id="PF07715"/>
    </source>
</evidence>
<evidence type="ECO:0000256" key="10">
    <source>
        <dbReference type="ARBA" id="ARBA00023077"/>
    </source>
</evidence>
<accession>A0ABU1WI40</accession>
<evidence type="ECO:0000256" key="8">
    <source>
        <dbReference type="ARBA" id="ARBA00023004"/>
    </source>
</evidence>
<dbReference type="PROSITE" id="PS52016">
    <property type="entry name" value="TONB_DEPENDENT_REC_3"/>
    <property type="match status" value="1"/>
</dbReference>
<organism evidence="18 19">
    <name type="scientific">Hydrogenophaga palleronii</name>
    <dbReference type="NCBI Taxonomy" id="65655"/>
    <lineage>
        <taxon>Bacteria</taxon>
        <taxon>Pseudomonadati</taxon>
        <taxon>Pseudomonadota</taxon>
        <taxon>Betaproteobacteria</taxon>
        <taxon>Burkholderiales</taxon>
        <taxon>Comamonadaceae</taxon>
        <taxon>Hydrogenophaga</taxon>
    </lineage>
</organism>
<comment type="caution">
    <text evidence="18">The sequence shown here is derived from an EMBL/GenBank/DDBJ whole genome shotgun (WGS) entry which is preliminary data.</text>
</comment>
<dbReference type="CDD" id="cd01347">
    <property type="entry name" value="ligand_gated_channel"/>
    <property type="match status" value="1"/>
</dbReference>
<dbReference type="Pfam" id="PF07715">
    <property type="entry name" value="Plug"/>
    <property type="match status" value="1"/>
</dbReference>
<dbReference type="PANTHER" id="PTHR32552:SF68">
    <property type="entry name" value="FERRICHROME OUTER MEMBRANE TRANSPORTER_PHAGE RECEPTOR"/>
    <property type="match status" value="1"/>
</dbReference>
<gene>
    <name evidence="18" type="ORF">J2W49_000867</name>
</gene>
<dbReference type="InterPro" id="IPR010105">
    <property type="entry name" value="TonB_sidphr_rcpt"/>
</dbReference>
<dbReference type="Proteomes" id="UP001265700">
    <property type="component" value="Unassembled WGS sequence"/>
</dbReference>
<protein>
    <submittedName>
        <fullName evidence="18">Iron complex outermembrane receptor protein</fullName>
    </submittedName>
</protein>
<feature type="domain" description="TonB-dependent receptor-like beta-barrel" evidence="16">
    <location>
        <begin position="231"/>
        <end position="657"/>
    </location>
</feature>
<keyword evidence="6 14" id="KW-0812">Transmembrane</keyword>
<keyword evidence="7" id="KW-0732">Signal</keyword>
<dbReference type="Gene3D" id="2.170.130.10">
    <property type="entry name" value="TonB-dependent receptor, plug domain"/>
    <property type="match status" value="1"/>
</dbReference>
<evidence type="ECO:0000256" key="12">
    <source>
        <dbReference type="ARBA" id="ARBA00023170"/>
    </source>
</evidence>
<evidence type="ECO:0000313" key="19">
    <source>
        <dbReference type="Proteomes" id="UP001265700"/>
    </source>
</evidence>
<keyword evidence="3 14" id="KW-0813">Transport</keyword>
<keyword evidence="4 14" id="KW-1134">Transmembrane beta strand</keyword>
<evidence type="ECO:0000313" key="18">
    <source>
        <dbReference type="EMBL" id="MDR7148939.1"/>
    </source>
</evidence>
<dbReference type="InterPro" id="IPR037066">
    <property type="entry name" value="Plug_dom_sf"/>
</dbReference>
<dbReference type="InterPro" id="IPR012910">
    <property type="entry name" value="Plug_dom"/>
</dbReference>
<evidence type="ECO:0000256" key="4">
    <source>
        <dbReference type="ARBA" id="ARBA00022452"/>
    </source>
</evidence>
<reference evidence="18 19" key="1">
    <citation type="submission" date="2023-07" db="EMBL/GenBank/DDBJ databases">
        <title>Sorghum-associated microbial communities from plants grown in Nebraska, USA.</title>
        <authorList>
            <person name="Schachtman D."/>
        </authorList>
    </citation>
    <scope>NUCLEOTIDE SEQUENCE [LARGE SCALE GENOMIC DNA]</scope>
    <source>
        <strain evidence="18 19">4249</strain>
    </source>
</reference>
<evidence type="ECO:0000256" key="9">
    <source>
        <dbReference type="ARBA" id="ARBA00023065"/>
    </source>
</evidence>
<feature type="domain" description="TonB-dependent receptor plug" evidence="17">
    <location>
        <begin position="58"/>
        <end position="158"/>
    </location>
</feature>
<name>A0ABU1WI40_9BURK</name>
<evidence type="ECO:0000256" key="13">
    <source>
        <dbReference type="ARBA" id="ARBA00023237"/>
    </source>
</evidence>
<dbReference type="PANTHER" id="PTHR32552">
    <property type="entry name" value="FERRICHROME IRON RECEPTOR-RELATED"/>
    <property type="match status" value="1"/>
</dbReference>
<keyword evidence="5" id="KW-0410">Iron transport</keyword>
<evidence type="ECO:0000259" key="16">
    <source>
        <dbReference type="Pfam" id="PF00593"/>
    </source>
</evidence>
<evidence type="ECO:0000256" key="3">
    <source>
        <dbReference type="ARBA" id="ARBA00022448"/>
    </source>
</evidence>
<evidence type="ECO:0000256" key="1">
    <source>
        <dbReference type="ARBA" id="ARBA00004571"/>
    </source>
</evidence>
<keyword evidence="11 14" id="KW-0472">Membrane</keyword>
<comment type="similarity">
    <text evidence="2 14 15">Belongs to the TonB-dependent receptor family.</text>
</comment>
<keyword evidence="12 18" id="KW-0675">Receptor</keyword>
<evidence type="ECO:0000256" key="11">
    <source>
        <dbReference type="ARBA" id="ARBA00023136"/>
    </source>
</evidence>
<keyword evidence="13 14" id="KW-0998">Cell outer membrane</keyword>
<keyword evidence="8" id="KW-0408">Iron</keyword>
<keyword evidence="19" id="KW-1185">Reference proteome</keyword>
<sequence>MANGLWAASSAHAQLAPQGGATTEATLPTVTVTAEQGSATGVVNQQRAATVGKSSVAIQDTPFSMSVIDAEQARETGAKNVQDALLYSAGVYAGRYGFDTRGDWSAIRGLSPSVYIDGLRGIYGFYNNVRPEFYTLERVEVLKGPSSVLYGQGDLGGIVNVVSKRPQKATAREINLQLGSHARKQVAADLTGPLNQDASLLYRLVALKRDSDTQVDHVNDDALVVMPSVTWQPDADTSLTLQYLHQRNESKVSSQFLPQKGTLDPAPLGTIPTSRFAGEPDWDRYDTDRDELSLFWDQRLSTTWKLAANLRKTRSSSVTREHYTAVGQIPDDAGNMPRTIHAADRSTDVLAADVRLEAQAQLGSTRHNFAVGVDHQNAEWEEFNYLSSATGGGIFNVYSPNYGYLNTDALTFSDRPDNRIVQTGLYVMDHMEWGPWVLSGAVRHDRARNEVLNIGTPDTVVRNDATTGRFGLMYRLPNGVSPYVSASTAFSPNLGTDGTGGGYLEPTTGEQREAGVKYLSASGNTSAAFALFDIEQKNRIANGATPGGVEQIAARTKGWELAWRQRLGALELLANYTRLDAVNPQTEHRLSSVPEKTASAWAQYLFSSGWRMGLGARYVGNVTGGGGRPVVPAVNLYDAMVGYTTGPWDFRLNVQNLADEAYVSWCRGPDQDCGYGERRNVLLTASYRF</sequence>
<dbReference type="InterPro" id="IPR039426">
    <property type="entry name" value="TonB-dep_rcpt-like"/>
</dbReference>
<proteinExistence type="inferred from homology"/>
<dbReference type="Gene3D" id="2.40.170.20">
    <property type="entry name" value="TonB-dependent receptor, beta-barrel domain"/>
    <property type="match status" value="1"/>
</dbReference>
<dbReference type="InterPro" id="IPR000531">
    <property type="entry name" value="Beta-barrel_TonB"/>
</dbReference>
<keyword evidence="10 15" id="KW-0798">TonB box</keyword>
<evidence type="ECO:0000256" key="2">
    <source>
        <dbReference type="ARBA" id="ARBA00009810"/>
    </source>
</evidence>
<comment type="subcellular location">
    <subcellularLocation>
        <location evidence="1 14">Cell outer membrane</location>
        <topology evidence="1 14">Multi-pass membrane protein</topology>
    </subcellularLocation>
</comment>
<keyword evidence="9" id="KW-0406">Ion transport</keyword>
<dbReference type="SUPFAM" id="SSF56935">
    <property type="entry name" value="Porins"/>
    <property type="match status" value="1"/>
</dbReference>
<dbReference type="NCBIfam" id="TIGR01783">
    <property type="entry name" value="TonB-siderophor"/>
    <property type="match status" value="1"/>
</dbReference>
<evidence type="ECO:0000256" key="6">
    <source>
        <dbReference type="ARBA" id="ARBA00022692"/>
    </source>
</evidence>
<dbReference type="Pfam" id="PF00593">
    <property type="entry name" value="TonB_dep_Rec_b-barrel"/>
    <property type="match status" value="1"/>
</dbReference>
<dbReference type="InterPro" id="IPR036942">
    <property type="entry name" value="Beta-barrel_TonB_sf"/>
</dbReference>
<evidence type="ECO:0000256" key="5">
    <source>
        <dbReference type="ARBA" id="ARBA00022496"/>
    </source>
</evidence>
<evidence type="ECO:0000256" key="15">
    <source>
        <dbReference type="RuleBase" id="RU003357"/>
    </source>
</evidence>